<gene>
    <name evidence="2" type="ORF">MRSR164_12910</name>
</gene>
<comment type="caution">
    <text evidence="2">The sequence shown here is derived from an EMBL/GenBank/DDBJ whole genome shotgun (WGS) entry which is preliminary data.</text>
</comment>
<protein>
    <submittedName>
        <fullName evidence="2">Uncharacterized protein</fullName>
    </submittedName>
</protein>
<accession>A0ABU7TAI7</accession>
<name>A0ABU7TAI7_9HYPH</name>
<feature type="region of interest" description="Disordered" evidence="1">
    <location>
        <begin position="1"/>
        <end position="68"/>
    </location>
</feature>
<dbReference type="Proteomes" id="UP001349262">
    <property type="component" value="Unassembled WGS sequence"/>
</dbReference>
<evidence type="ECO:0000256" key="1">
    <source>
        <dbReference type="SAM" id="MobiDB-lite"/>
    </source>
</evidence>
<keyword evidence="3" id="KW-1185">Reference proteome</keyword>
<dbReference type="EMBL" id="MLBY01000004">
    <property type="protein sequence ID" value="MEE7457640.1"/>
    <property type="molecule type" value="Genomic_DNA"/>
</dbReference>
<evidence type="ECO:0000313" key="2">
    <source>
        <dbReference type="EMBL" id="MEE7457640.1"/>
    </source>
</evidence>
<proteinExistence type="predicted"/>
<sequence length="68" mass="7311">MPRRAADARAGQGLRGGFGHDPYRASASDPWRGRGALTGRRGVANSRSTDRRRTRSPVSSGTACRKDV</sequence>
<organism evidence="2 3">
    <name type="scientific">Methylobacterium radiotolerans</name>
    <dbReference type="NCBI Taxonomy" id="31998"/>
    <lineage>
        <taxon>Bacteria</taxon>
        <taxon>Pseudomonadati</taxon>
        <taxon>Pseudomonadota</taxon>
        <taxon>Alphaproteobacteria</taxon>
        <taxon>Hyphomicrobiales</taxon>
        <taxon>Methylobacteriaceae</taxon>
        <taxon>Methylobacterium</taxon>
    </lineage>
</organism>
<evidence type="ECO:0000313" key="3">
    <source>
        <dbReference type="Proteomes" id="UP001349262"/>
    </source>
</evidence>
<reference evidence="2 3" key="1">
    <citation type="journal article" date="2012" name="Genet. Mol. Biol.">
        <title>Analysis of 16S rRNA and mxaF genes revealing insights into Methylobacterium niche-specific plant association.</title>
        <authorList>
            <person name="Dourado M.N."/>
            <person name="Andreote F.D."/>
            <person name="Dini-Andreote F."/>
            <person name="Conti R."/>
            <person name="Araujo J.M."/>
            <person name="Araujo W.L."/>
        </authorList>
    </citation>
    <scope>NUCLEOTIDE SEQUENCE [LARGE SCALE GENOMIC DNA]</scope>
    <source>
        <strain evidence="2 3">SR1.6/4</strain>
    </source>
</reference>